<keyword evidence="5" id="KW-0804">Transcription</keyword>
<organism evidence="8 9">
    <name type="scientific">Streptacidiphilus pinicola</name>
    <dbReference type="NCBI Taxonomy" id="2219663"/>
    <lineage>
        <taxon>Bacteria</taxon>
        <taxon>Bacillati</taxon>
        <taxon>Actinomycetota</taxon>
        <taxon>Actinomycetes</taxon>
        <taxon>Kitasatosporales</taxon>
        <taxon>Streptomycetaceae</taxon>
        <taxon>Streptacidiphilus</taxon>
    </lineage>
</organism>
<dbReference type="EMBL" id="QKYN01000082">
    <property type="protein sequence ID" value="RAG83679.1"/>
    <property type="molecule type" value="Genomic_DNA"/>
</dbReference>
<dbReference type="Pfam" id="PF04542">
    <property type="entry name" value="Sigma70_r2"/>
    <property type="match status" value="1"/>
</dbReference>
<name>A0A2X0K815_9ACTN</name>
<dbReference type="Pfam" id="PF08281">
    <property type="entry name" value="Sigma70_r4_2"/>
    <property type="match status" value="1"/>
</dbReference>
<dbReference type="PANTHER" id="PTHR30173:SF36">
    <property type="entry name" value="ECF RNA POLYMERASE SIGMA FACTOR SIGJ"/>
    <property type="match status" value="1"/>
</dbReference>
<feature type="domain" description="RNA polymerase sigma-70 region 2" evidence="6">
    <location>
        <begin position="29"/>
        <end position="92"/>
    </location>
</feature>
<dbReference type="InterPro" id="IPR014284">
    <property type="entry name" value="RNA_pol_sigma-70_dom"/>
</dbReference>
<dbReference type="InterPro" id="IPR013325">
    <property type="entry name" value="RNA_pol_sigma_r2"/>
</dbReference>
<dbReference type="NCBIfam" id="TIGR02957">
    <property type="entry name" value="SigX4"/>
    <property type="match status" value="1"/>
</dbReference>
<dbReference type="Proteomes" id="UP000248889">
    <property type="component" value="Unassembled WGS sequence"/>
</dbReference>
<dbReference type="Gene3D" id="3.10.450.50">
    <property type="match status" value="1"/>
</dbReference>
<dbReference type="SUPFAM" id="SSF88659">
    <property type="entry name" value="Sigma3 and sigma4 domains of RNA polymerase sigma factors"/>
    <property type="match status" value="1"/>
</dbReference>
<proteinExistence type="inferred from homology"/>
<keyword evidence="3" id="KW-0805">Transcription regulation</keyword>
<dbReference type="InterPro" id="IPR014303">
    <property type="entry name" value="RNA_pol_sigma-70_ECF"/>
</dbReference>
<dbReference type="Gene3D" id="1.10.1740.10">
    <property type="match status" value="1"/>
</dbReference>
<dbReference type="InterPro" id="IPR052704">
    <property type="entry name" value="ECF_Sigma-70_Domain"/>
</dbReference>
<dbReference type="NCBIfam" id="TIGR02937">
    <property type="entry name" value="sigma70-ECF"/>
    <property type="match status" value="1"/>
</dbReference>
<evidence type="ECO:0000256" key="5">
    <source>
        <dbReference type="ARBA" id="ARBA00023163"/>
    </source>
</evidence>
<comment type="subunit">
    <text evidence="2">Interacts transiently with the RNA polymerase catalytic core formed by RpoA, RpoB, RpoC and RpoZ (2 alpha, 1 beta, 1 beta' and 1 omega subunit) to form the RNA polymerase holoenzyme that can initiate transcription.</text>
</comment>
<dbReference type="GO" id="GO:0003677">
    <property type="term" value="F:DNA binding"/>
    <property type="evidence" value="ECO:0007669"/>
    <property type="project" value="InterPro"/>
</dbReference>
<dbReference type="GO" id="GO:0006352">
    <property type="term" value="P:DNA-templated transcription initiation"/>
    <property type="evidence" value="ECO:0007669"/>
    <property type="project" value="InterPro"/>
</dbReference>
<evidence type="ECO:0000313" key="9">
    <source>
        <dbReference type="Proteomes" id="UP000248889"/>
    </source>
</evidence>
<evidence type="ECO:0000313" key="8">
    <source>
        <dbReference type="EMBL" id="RAG83679.1"/>
    </source>
</evidence>
<dbReference type="InterPro" id="IPR036388">
    <property type="entry name" value="WH-like_DNA-bd_sf"/>
</dbReference>
<protein>
    <submittedName>
        <fullName evidence="8">RNA polymerase subunit sigma-24</fullName>
    </submittedName>
</protein>
<keyword evidence="4" id="KW-0731">Sigma factor</keyword>
<dbReference type="InterPro" id="IPR032710">
    <property type="entry name" value="NTF2-like_dom_sf"/>
</dbReference>
<dbReference type="AlphaFoldDB" id="A0A2X0K815"/>
<dbReference type="GO" id="GO:0016987">
    <property type="term" value="F:sigma factor activity"/>
    <property type="evidence" value="ECO:0007669"/>
    <property type="project" value="UniProtKB-KW"/>
</dbReference>
<comment type="similarity">
    <text evidence="1">Belongs to the sigma-70 factor family. ECF subfamily.</text>
</comment>
<evidence type="ECO:0000256" key="2">
    <source>
        <dbReference type="ARBA" id="ARBA00011344"/>
    </source>
</evidence>
<reference evidence="8 9" key="1">
    <citation type="submission" date="2018-06" db="EMBL/GenBank/DDBJ databases">
        <title>Streptacidiphilus pinicola sp. nov., isolated from pine grove soil.</title>
        <authorList>
            <person name="Roh S.G."/>
            <person name="Park S."/>
            <person name="Kim M.-K."/>
            <person name="Yun B.-R."/>
            <person name="Park J."/>
            <person name="Kim M.J."/>
            <person name="Kim Y.S."/>
            <person name="Kim S.B."/>
        </authorList>
    </citation>
    <scope>NUCLEOTIDE SEQUENCE [LARGE SCALE GENOMIC DNA]</scope>
    <source>
        <strain evidence="8 9">MMS16-CNU450</strain>
    </source>
</reference>
<evidence type="ECO:0000256" key="4">
    <source>
        <dbReference type="ARBA" id="ARBA00023082"/>
    </source>
</evidence>
<comment type="caution">
    <text evidence="8">The sequence shown here is derived from an EMBL/GenBank/DDBJ whole genome shotgun (WGS) entry which is preliminary data.</text>
</comment>
<feature type="domain" description="RNA polymerase sigma factor 70 region 4 type 2" evidence="7">
    <location>
        <begin position="126"/>
        <end position="176"/>
    </location>
</feature>
<gene>
    <name evidence="8" type="ORF">DN069_21245</name>
</gene>
<dbReference type="PANTHER" id="PTHR30173">
    <property type="entry name" value="SIGMA 19 FACTOR"/>
    <property type="match status" value="1"/>
</dbReference>
<dbReference type="SUPFAM" id="SSF88946">
    <property type="entry name" value="Sigma2 domain of RNA polymerase sigma factors"/>
    <property type="match status" value="1"/>
</dbReference>
<dbReference type="SUPFAM" id="SSF54427">
    <property type="entry name" value="NTF2-like"/>
    <property type="match status" value="1"/>
</dbReference>
<dbReference type="InterPro" id="IPR013324">
    <property type="entry name" value="RNA_pol_sigma_r3/r4-like"/>
</dbReference>
<accession>A0A2X0K815</accession>
<evidence type="ECO:0000259" key="7">
    <source>
        <dbReference type="Pfam" id="PF08281"/>
    </source>
</evidence>
<dbReference type="NCBIfam" id="NF007214">
    <property type="entry name" value="PRK09636.1"/>
    <property type="match status" value="1"/>
</dbReference>
<dbReference type="Gene3D" id="1.10.10.10">
    <property type="entry name" value="Winged helix-like DNA-binding domain superfamily/Winged helix DNA-binding domain"/>
    <property type="match status" value="1"/>
</dbReference>
<dbReference type="CDD" id="cd06171">
    <property type="entry name" value="Sigma70_r4"/>
    <property type="match status" value="1"/>
</dbReference>
<dbReference type="InterPro" id="IPR007627">
    <property type="entry name" value="RNA_pol_sigma70_r2"/>
</dbReference>
<sequence>MRPGPCHVLRGDVRDTVEDVTESAVLSTFEEHRPTLFGIAYRMLSSVADAEDIVQDAWLKWSAVDVAQITQPRAYLARTVTNLSLNRLRSASAQRESYVGPWLPEPLVTAPDASGPVEQAETVSLAMLVVLETLSPLERAVFLLKEAFGFSYAEIGGMLDRSESAVRQVGSRARSHVQARRPRYDAPAEMRRAVTEEFLAACLGGDLNRMMELLAPDVTVWSDGGGKIRAALRPLHGAGKVARWTLGVLGRYLPKDLGLHPVDVNGRFGFLITTDGVPDDVFTMELDENGRITEVRLVRNPDKLRHVNTPWPQSPTGG</sequence>
<evidence type="ECO:0000259" key="6">
    <source>
        <dbReference type="Pfam" id="PF04542"/>
    </source>
</evidence>
<evidence type="ECO:0000256" key="1">
    <source>
        <dbReference type="ARBA" id="ARBA00010641"/>
    </source>
</evidence>
<keyword evidence="9" id="KW-1185">Reference proteome</keyword>
<dbReference type="InterPro" id="IPR013249">
    <property type="entry name" value="RNA_pol_sigma70_r4_t2"/>
</dbReference>
<dbReference type="OrthoDB" id="6689546at2"/>
<evidence type="ECO:0000256" key="3">
    <source>
        <dbReference type="ARBA" id="ARBA00023015"/>
    </source>
</evidence>